<evidence type="ECO:0000256" key="1">
    <source>
        <dbReference type="SAM" id="SignalP"/>
    </source>
</evidence>
<feature type="signal peptide" evidence="1">
    <location>
        <begin position="1"/>
        <end position="17"/>
    </location>
</feature>
<dbReference type="AlphaFoldDB" id="A0A6P1MH17"/>
<keyword evidence="3" id="KW-1185">Reference proteome</keyword>
<proteinExistence type="predicted"/>
<organism evidence="2 3">
    <name type="scientific">Tichowtungia aerotolerans</name>
    <dbReference type="NCBI Taxonomy" id="2697043"/>
    <lineage>
        <taxon>Bacteria</taxon>
        <taxon>Pseudomonadati</taxon>
        <taxon>Kiritimatiellota</taxon>
        <taxon>Tichowtungiia</taxon>
        <taxon>Tichowtungiales</taxon>
        <taxon>Tichowtungiaceae</taxon>
        <taxon>Tichowtungia</taxon>
    </lineage>
</organism>
<evidence type="ECO:0000313" key="3">
    <source>
        <dbReference type="Proteomes" id="UP000464954"/>
    </source>
</evidence>
<dbReference type="RefSeq" id="WP_160629552.1">
    <property type="nucleotide sequence ID" value="NZ_CP047593.1"/>
</dbReference>
<dbReference type="KEGG" id="taer:GT409_13300"/>
<keyword evidence="1" id="KW-0732">Signal</keyword>
<gene>
    <name evidence="2" type="ORF">GT409_13300</name>
</gene>
<reference evidence="2 3" key="1">
    <citation type="submission" date="2020-01" db="EMBL/GenBank/DDBJ databases">
        <title>Ponticoccus aerotolerans gen. nov., sp. nov., an anaerobic bacterium and proposal of Ponticoccusceae fam. nov., Ponticoccusles ord. nov. and Ponticoccuse classis nov. in the phylum Kiritimatiellaeota.</title>
        <authorList>
            <person name="Zhou L.Y."/>
            <person name="Du Z.J."/>
        </authorList>
    </citation>
    <scope>NUCLEOTIDE SEQUENCE [LARGE SCALE GENOMIC DNA]</scope>
    <source>
        <strain evidence="2 3">S-5007</strain>
    </source>
</reference>
<evidence type="ECO:0000313" key="2">
    <source>
        <dbReference type="EMBL" id="QHI70375.1"/>
    </source>
</evidence>
<dbReference type="Proteomes" id="UP000464954">
    <property type="component" value="Chromosome"/>
</dbReference>
<feature type="chain" id="PRO_5026758994" evidence="1">
    <location>
        <begin position="18"/>
        <end position="226"/>
    </location>
</feature>
<name>A0A6P1MH17_9BACT</name>
<accession>A0A6P1MH17</accession>
<sequence>MRKLFLIVLLTTGFLSAEELPVWFDTFQAPLESQSGWQTFRAAYALEFGEDHSLAGDGFMKVKVKFTSQVREAILIWRFPDVQMKKFRLRVKLPKDAQDVFLRMVTNDTQGDAAFFKPWVDGNTTVELPLNTAEGKKVQKASPLPTDNWVTYEVTMPDDIFVEQKKQKSGHPVEDFALMNTGRDSLNLSAESRPATEAFFISFVVPEYSPLFGRELEFMVDSAEIY</sequence>
<dbReference type="EMBL" id="CP047593">
    <property type="protein sequence ID" value="QHI70375.1"/>
    <property type="molecule type" value="Genomic_DNA"/>
</dbReference>
<protein>
    <submittedName>
        <fullName evidence="2">Uncharacterized protein</fullName>
    </submittedName>
</protein>